<dbReference type="EMBL" id="CAUYUJ010012113">
    <property type="protein sequence ID" value="CAK0833301.1"/>
    <property type="molecule type" value="Genomic_DNA"/>
</dbReference>
<evidence type="ECO:0000313" key="3">
    <source>
        <dbReference type="Proteomes" id="UP001189429"/>
    </source>
</evidence>
<feature type="region of interest" description="Disordered" evidence="1">
    <location>
        <begin position="62"/>
        <end position="84"/>
    </location>
</feature>
<reference evidence="2" key="1">
    <citation type="submission" date="2023-10" db="EMBL/GenBank/DDBJ databases">
        <authorList>
            <person name="Chen Y."/>
            <person name="Shah S."/>
            <person name="Dougan E. K."/>
            <person name="Thang M."/>
            <person name="Chan C."/>
        </authorList>
    </citation>
    <scope>NUCLEOTIDE SEQUENCE [LARGE SCALE GENOMIC DNA]</scope>
</reference>
<gene>
    <name evidence="2" type="ORF">PCOR1329_LOCUS31038</name>
</gene>
<name>A0ABN9SNA0_9DINO</name>
<accession>A0ABN9SNA0</accession>
<keyword evidence="3" id="KW-1185">Reference proteome</keyword>
<protein>
    <submittedName>
        <fullName evidence="2">Uncharacterized protein</fullName>
    </submittedName>
</protein>
<evidence type="ECO:0000256" key="1">
    <source>
        <dbReference type="SAM" id="MobiDB-lite"/>
    </source>
</evidence>
<evidence type="ECO:0000313" key="2">
    <source>
        <dbReference type="EMBL" id="CAK0833301.1"/>
    </source>
</evidence>
<sequence>MVPESLLTTVLREFVQCQKTHCRYCLVPQEKCEALSRVELIETIVDRDATIVEIPRDNENLRRLKRRETSTTSESGSHTSSDSRMSQLQLALAGQGDPNDAFALPRTGRTRGWLIPAIAISIAIRRNMSNVSTEDLGKISLEDISRYTVRRAEFKVGACLAGSARMFFDRVKDVVFCGADGDHDSFDIICIHNFKSNATNSSIWQRKSFLRS</sequence>
<comment type="caution">
    <text evidence="2">The sequence shown here is derived from an EMBL/GenBank/DDBJ whole genome shotgun (WGS) entry which is preliminary data.</text>
</comment>
<proteinExistence type="predicted"/>
<organism evidence="2 3">
    <name type="scientific">Prorocentrum cordatum</name>
    <dbReference type="NCBI Taxonomy" id="2364126"/>
    <lineage>
        <taxon>Eukaryota</taxon>
        <taxon>Sar</taxon>
        <taxon>Alveolata</taxon>
        <taxon>Dinophyceae</taxon>
        <taxon>Prorocentrales</taxon>
        <taxon>Prorocentraceae</taxon>
        <taxon>Prorocentrum</taxon>
    </lineage>
</organism>
<feature type="compositionally biased region" description="Low complexity" evidence="1">
    <location>
        <begin position="70"/>
        <end position="83"/>
    </location>
</feature>
<dbReference type="Proteomes" id="UP001189429">
    <property type="component" value="Unassembled WGS sequence"/>
</dbReference>